<protein>
    <submittedName>
        <fullName evidence="1">Uncharacterized protein</fullName>
    </submittedName>
</protein>
<reference evidence="1" key="1">
    <citation type="journal article" date="2020" name="mSystems">
        <title>Genome- and Community-Level Interaction Insights into Carbon Utilization and Element Cycling Functions of Hydrothermarchaeota in Hydrothermal Sediment.</title>
        <authorList>
            <person name="Zhou Z."/>
            <person name="Liu Y."/>
            <person name="Xu W."/>
            <person name="Pan J."/>
            <person name="Luo Z.H."/>
            <person name="Li M."/>
        </authorList>
    </citation>
    <scope>NUCLEOTIDE SEQUENCE [LARGE SCALE GENOMIC DNA]</scope>
    <source>
        <strain evidence="1">SpSt-6</strain>
    </source>
</reference>
<dbReference type="AlphaFoldDB" id="A0A7C4JRC8"/>
<evidence type="ECO:0000313" key="1">
    <source>
        <dbReference type="EMBL" id="HGQ85196.1"/>
    </source>
</evidence>
<name>A0A7C4JRC8_9BACT</name>
<proteinExistence type="predicted"/>
<organism evidence="1">
    <name type="scientific">Thermodesulfobacterium geofontis</name>
    <dbReference type="NCBI Taxonomy" id="1295609"/>
    <lineage>
        <taxon>Bacteria</taxon>
        <taxon>Pseudomonadati</taxon>
        <taxon>Thermodesulfobacteriota</taxon>
        <taxon>Thermodesulfobacteria</taxon>
        <taxon>Thermodesulfobacteriales</taxon>
        <taxon>Thermodesulfobacteriaceae</taxon>
        <taxon>Thermodesulfobacterium</taxon>
    </lineage>
</organism>
<accession>A0A7C4JRC8</accession>
<comment type="caution">
    <text evidence="1">The sequence shown here is derived from an EMBL/GenBank/DDBJ whole genome shotgun (WGS) entry which is preliminary data.</text>
</comment>
<gene>
    <name evidence="1" type="ORF">ENT66_02135</name>
</gene>
<dbReference type="EMBL" id="DSZN01000039">
    <property type="protein sequence ID" value="HGQ85196.1"/>
    <property type="molecule type" value="Genomic_DNA"/>
</dbReference>
<sequence>MVKKIIAEEIKDKMILGGAKTFDKVLYLYLPPDRKYLLYSNSAVALLNHSVSKKTSYFVS</sequence>